<keyword evidence="4" id="KW-1185">Reference proteome</keyword>
<reference evidence="3" key="1">
    <citation type="submission" date="2023-08" db="EMBL/GenBank/DDBJ databases">
        <authorList>
            <person name="Audoor S."/>
            <person name="Bilcke G."/>
        </authorList>
    </citation>
    <scope>NUCLEOTIDE SEQUENCE</scope>
</reference>
<sequence length="947" mass="108048">MRIEAEMIPLEMNASKEVKPQLSWYLATPLRALERQVEAAFLSGNFMHSDHFSRLLDKIVVAVGADKDELATSMLLRILNRIMGNCSDYVTTLAMYENAAECYGNMEKTFLKEGSPIQRFLQLLLDNKLFAITVNSIDKNEGNIVESQCIVINLFADHRQSATDETMLPEIDVKLEHCEASFFSKPDFKVVTSSQDFQDFQNFENESEEDIYASSTCTWNEKDDNNNGDEEQSISTVSTFYDSEITDECQGKEYVLDDPTSIIDDDDEDENSSDEYDGTTEEEEDMEGYNLTHHDRARTDNEEQFFSNGEVEEPSLGMGCIGLKLDDEWENGSNGLRLQLVYDGDNKYYGFRIFLNNPDVDGDGQQDKVLVAGLFEKPIQRRDPNDELIDCGLKQVIGFVSCDKKNSWATMGMMDSASARSNCIFCTQPKSTYKTNFPDWMVQYAKEHGLENERLAAKVEAGWKDYPSRCGEHSNSIMFQKLEEDTNNGNNTYSEDELRDIRERHGCVINKPLLDIHPSKQTFGALHNGAGLENHFKNNIDGRLGKIDALKTNPETVTWLEKVADAQGRCKQIKATTKRRLTTLKQKIKKLQANIDSTRINVERAKDPRRRFASTTDDCVHYMQAQLASLLAEKEPVVRECGKNLRLHNGAVALLKAIEKYDGTKKPKGPAQWAFRKAIEIAGPKFNPQFGGMDLSHAHGLLMLEKWSEIMAMVCGAYKPGDGKHEMVAKAMEGSEEIATPLFKMNKLLKSQKKWNDEKINELKGYCYHVFFKWLDIFPKQGVFPKLHDMAWHIPQFVTHFKMYGILSEESMESRHIVHKKLARILRFMPNKKQQNEVFTNRLQVYQLPEFEKVKAELIAKTTKKKRGKYNVKPKDNVLPILLPELVMDGANICINKSMSIEPGLLEVYNMVVCGIVPSSWEKIFRDRDNIDDTQKIKAGYSSQLDR</sequence>
<protein>
    <submittedName>
        <fullName evidence="3">Uncharacterized protein</fullName>
    </submittedName>
</protein>
<organism evidence="3 4">
    <name type="scientific">Cylindrotheca closterium</name>
    <dbReference type="NCBI Taxonomy" id="2856"/>
    <lineage>
        <taxon>Eukaryota</taxon>
        <taxon>Sar</taxon>
        <taxon>Stramenopiles</taxon>
        <taxon>Ochrophyta</taxon>
        <taxon>Bacillariophyta</taxon>
        <taxon>Bacillariophyceae</taxon>
        <taxon>Bacillariophycidae</taxon>
        <taxon>Bacillariales</taxon>
        <taxon>Bacillariaceae</taxon>
        <taxon>Cylindrotheca</taxon>
    </lineage>
</organism>
<dbReference type="EMBL" id="CAKOGP040002380">
    <property type="protein sequence ID" value="CAJ1968319.1"/>
    <property type="molecule type" value="Genomic_DNA"/>
</dbReference>
<evidence type="ECO:0000256" key="1">
    <source>
        <dbReference type="SAM" id="Coils"/>
    </source>
</evidence>
<feature type="region of interest" description="Disordered" evidence="2">
    <location>
        <begin position="252"/>
        <end position="288"/>
    </location>
</feature>
<accession>A0AAD2GBH1</accession>
<feature type="compositionally biased region" description="Acidic residues" evidence="2">
    <location>
        <begin position="263"/>
        <end position="287"/>
    </location>
</feature>
<evidence type="ECO:0000256" key="2">
    <source>
        <dbReference type="SAM" id="MobiDB-lite"/>
    </source>
</evidence>
<keyword evidence="1" id="KW-0175">Coiled coil</keyword>
<comment type="caution">
    <text evidence="3">The sequence shown here is derived from an EMBL/GenBank/DDBJ whole genome shotgun (WGS) entry which is preliminary data.</text>
</comment>
<dbReference type="Proteomes" id="UP001295423">
    <property type="component" value="Unassembled WGS sequence"/>
</dbReference>
<name>A0AAD2GBH1_9STRA</name>
<evidence type="ECO:0000313" key="3">
    <source>
        <dbReference type="EMBL" id="CAJ1968319.1"/>
    </source>
</evidence>
<gene>
    <name evidence="3" type="ORF">CYCCA115_LOCUS23181</name>
</gene>
<evidence type="ECO:0000313" key="4">
    <source>
        <dbReference type="Proteomes" id="UP001295423"/>
    </source>
</evidence>
<feature type="coiled-coil region" evidence="1">
    <location>
        <begin position="574"/>
        <end position="601"/>
    </location>
</feature>
<proteinExistence type="predicted"/>
<dbReference type="AlphaFoldDB" id="A0AAD2GBH1"/>